<dbReference type="KEGG" id="vg:15042047"/>
<dbReference type="InterPro" id="IPR003497">
    <property type="entry name" value="BRO_N_domain"/>
</dbReference>
<evidence type="ECO:0000313" key="3">
    <source>
        <dbReference type="Proteomes" id="UP000011861"/>
    </source>
</evidence>
<dbReference type="InterPro" id="IPR005039">
    <property type="entry name" value="Ant_C"/>
</dbReference>
<sequence length="260" mass="30115">MNELQRVFEYEGSQVRTAVIDGQTWFVAKDVCNALEIKKYRDSVARLDEDEREPVLVDTLGGKQEMIAVNESGLYTLIMKSRKPEAKAFKRWVTHEVLPSIRKTGEYKAKASYEIEDPIKRAEMWIREEQERRALVQRTELLEEQAERNKPKVMFAEAVEVSEDTILIGELAKILKQNGVDIGQNRLFKYLRDEGYLMKYGDQRNMPTQKSANLGLFKVTKRVLQNPGGDGRVTRTTRVTPKGQQYFISRLVKRNDLKII</sequence>
<dbReference type="GeneID" id="15042047"/>
<evidence type="ECO:0000313" key="2">
    <source>
        <dbReference type="EMBL" id="BAM99106.1"/>
    </source>
</evidence>
<dbReference type="Proteomes" id="UP000011861">
    <property type="component" value="Segment"/>
</dbReference>
<keyword evidence="3" id="KW-1185">Reference proteome</keyword>
<dbReference type="Pfam" id="PF03374">
    <property type="entry name" value="ANT"/>
    <property type="match status" value="1"/>
</dbReference>
<dbReference type="GO" id="GO:0003677">
    <property type="term" value="F:DNA binding"/>
    <property type="evidence" value="ECO:0007669"/>
    <property type="project" value="InterPro"/>
</dbReference>
<feature type="domain" description="Bro-N" evidence="1">
    <location>
        <begin position="1"/>
        <end position="105"/>
    </location>
</feature>
<dbReference type="SMART" id="SM01040">
    <property type="entry name" value="Bro-N"/>
    <property type="match status" value="1"/>
</dbReference>
<dbReference type="RefSeq" id="YP_007678052.1">
    <property type="nucleotide sequence ID" value="NC_020883.1"/>
</dbReference>
<evidence type="ECO:0000259" key="1">
    <source>
        <dbReference type="PROSITE" id="PS51750"/>
    </source>
</evidence>
<dbReference type="EMBL" id="AB711120">
    <property type="protein sequence ID" value="BAM99106.1"/>
    <property type="molecule type" value="Genomic_DNA"/>
</dbReference>
<name>M4ZRI7_9CAUD</name>
<dbReference type="PANTHER" id="PTHR36180:SF2">
    <property type="entry name" value="BRO FAMILY PROTEIN"/>
    <property type="match status" value="1"/>
</dbReference>
<proteinExistence type="predicted"/>
<accession>M4ZRI7</accession>
<dbReference type="PANTHER" id="PTHR36180">
    <property type="entry name" value="DNA-BINDING PROTEIN-RELATED-RELATED"/>
    <property type="match status" value="1"/>
</dbReference>
<reference evidence="2 3" key="1">
    <citation type="journal article" date="2013" name="Virus Genes">
        <title>Complete nucleotide sequence of Bacillus subtilis (natto) bacteriophage PM1, a phage associated with disruption of food production.</title>
        <authorList>
            <person name="Umene K."/>
            <person name="Shiraishi A."/>
        </authorList>
    </citation>
    <scope>NUCLEOTIDE SEQUENCE [LARGE SCALE GENOMIC DNA]</scope>
    <source>
        <strain evidence="2">PM1</strain>
    </source>
</reference>
<dbReference type="PROSITE" id="PS51750">
    <property type="entry name" value="BRO_N"/>
    <property type="match status" value="1"/>
</dbReference>
<dbReference type="OrthoDB" id="5682at10239"/>
<protein>
    <recommendedName>
        <fullName evidence="1">Bro-N domain-containing protein</fullName>
    </recommendedName>
</protein>
<organism evidence="2 3">
    <name type="scientific">Bacillus phage PM1</name>
    <dbReference type="NCBI Taxonomy" id="547228"/>
    <lineage>
        <taxon>Viruses</taxon>
        <taxon>Duplodnaviria</taxon>
        <taxon>Heunggongvirae</taxon>
        <taxon>Uroviricota</taxon>
        <taxon>Caudoviricetes</taxon>
        <taxon>Pemunavirus</taxon>
        <taxon>Pemunavirus PM1</taxon>
    </lineage>
</organism>
<dbReference type="Pfam" id="PF02498">
    <property type="entry name" value="Bro-N"/>
    <property type="match status" value="1"/>
</dbReference>